<keyword evidence="8" id="KW-1185">Reference proteome</keyword>
<accession>A0A665SVN7</accession>
<dbReference type="InParanoid" id="A0A665SVN7"/>
<feature type="transmembrane region" description="Helical" evidence="6">
    <location>
        <begin position="48"/>
        <end position="72"/>
    </location>
</feature>
<sequence>MTAKSFCEDDNIWHVIFASPATVLHNCALVCSGVRNGMKSGSGSHSAILQPLLFGLTAVVGFLIIIFIVLVFHRLFRKNRSEIPNFHVCLGNEEFFTGHFLTDAPMKYNDTSV</sequence>
<evidence type="ECO:0000256" key="2">
    <source>
        <dbReference type="ARBA" id="ARBA00022692"/>
    </source>
</evidence>
<protein>
    <submittedName>
        <fullName evidence="7">Uncharacterized protein</fullName>
    </submittedName>
</protein>
<keyword evidence="4 6" id="KW-0472">Membrane</keyword>
<dbReference type="GO" id="GO:0016020">
    <property type="term" value="C:membrane"/>
    <property type="evidence" value="ECO:0007669"/>
    <property type="project" value="UniProtKB-SubCell"/>
</dbReference>
<evidence type="ECO:0000256" key="5">
    <source>
        <dbReference type="ARBA" id="ARBA00049650"/>
    </source>
</evidence>
<evidence type="ECO:0000256" key="1">
    <source>
        <dbReference type="ARBA" id="ARBA00004167"/>
    </source>
</evidence>
<comment type="similarity">
    <text evidence="5">Belongs to the PDZK1-interacting protein 1/SMIM24 family.</text>
</comment>
<evidence type="ECO:0000256" key="6">
    <source>
        <dbReference type="SAM" id="Phobius"/>
    </source>
</evidence>
<dbReference type="Ensembl" id="ENSENLT00000001359.1">
    <property type="protein sequence ID" value="ENSENLP00000001200.1"/>
    <property type="gene ID" value="ENSENLG00000000758.1"/>
</dbReference>
<reference evidence="7" key="2">
    <citation type="submission" date="2025-08" db="UniProtKB">
        <authorList>
            <consortium name="Ensembl"/>
        </authorList>
    </citation>
    <scope>IDENTIFICATION</scope>
</reference>
<evidence type="ECO:0000256" key="4">
    <source>
        <dbReference type="ARBA" id="ARBA00023136"/>
    </source>
</evidence>
<comment type="subcellular location">
    <subcellularLocation>
        <location evidence="1">Membrane</location>
        <topology evidence="1">Single-pass membrane protein</topology>
    </subcellularLocation>
</comment>
<reference evidence="7" key="3">
    <citation type="submission" date="2025-09" db="UniProtKB">
        <authorList>
            <consortium name="Ensembl"/>
        </authorList>
    </citation>
    <scope>IDENTIFICATION</scope>
</reference>
<proteinExistence type="inferred from homology"/>
<organism evidence="7 8">
    <name type="scientific">Echeneis naucrates</name>
    <name type="common">Live sharksucker</name>
    <dbReference type="NCBI Taxonomy" id="173247"/>
    <lineage>
        <taxon>Eukaryota</taxon>
        <taxon>Metazoa</taxon>
        <taxon>Chordata</taxon>
        <taxon>Craniata</taxon>
        <taxon>Vertebrata</taxon>
        <taxon>Euteleostomi</taxon>
        <taxon>Actinopterygii</taxon>
        <taxon>Neopterygii</taxon>
        <taxon>Teleostei</taxon>
        <taxon>Neoteleostei</taxon>
        <taxon>Acanthomorphata</taxon>
        <taxon>Carangaria</taxon>
        <taxon>Carangiformes</taxon>
        <taxon>Echeneidae</taxon>
        <taxon>Echeneis</taxon>
    </lineage>
</organism>
<dbReference type="AlphaFoldDB" id="A0A665SVN7"/>
<evidence type="ECO:0000313" key="8">
    <source>
        <dbReference type="Proteomes" id="UP000472264"/>
    </source>
</evidence>
<keyword evidence="2 6" id="KW-0812">Transmembrane</keyword>
<evidence type="ECO:0000313" key="7">
    <source>
        <dbReference type="Ensembl" id="ENSENLP00000001200.1"/>
    </source>
</evidence>
<name>A0A665SVN7_ECHNA</name>
<keyword evidence="3 6" id="KW-1133">Transmembrane helix</keyword>
<dbReference type="InterPro" id="IPR031627">
    <property type="entry name" value="PDZK1IP1/SMIM24"/>
</dbReference>
<evidence type="ECO:0000256" key="3">
    <source>
        <dbReference type="ARBA" id="ARBA00022989"/>
    </source>
</evidence>
<reference evidence="7" key="1">
    <citation type="submission" date="2021-04" db="EMBL/GenBank/DDBJ databases">
        <authorList>
            <consortium name="Wellcome Sanger Institute Data Sharing"/>
        </authorList>
    </citation>
    <scope>NUCLEOTIDE SEQUENCE [LARGE SCALE GENOMIC DNA]</scope>
</reference>
<dbReference type="Proteomes" id="UP000472264">
    <property type="component" value="Chromosome 4"/>
</dbReference>
<dbReference type="Pfam" id="PF15807">
    <property type="entry name" value="MAP17"/>
    <property type="match status" value="1"/>
</dbReference>